<comment type="similarity">
    <text evidence="2">Belongs to the aerobic coproporphyrinogen-III oxidase family.</text>
</comment>
<evidence type="ECO:0000256" key="4">
    <source>
        <dbReference type="ARBA" id="ARBA00012869"/>
    </source>
</evidence>
<dbReference type="NCBIfam" id="NF003727">
    <property type="entry name" value="PRK05330.1"/>
    <property type="match status" value="1"/>
</dbReference>
<reference evidence="8" key="1">
    <citation type="journal article" date="2020" name="Int. J. Syst. Evol. Microbiol.">
        <title>Aquipluma nitroreducens gen. nov. sp. nov., a novel facultatively anaerobic bacterium isolated from a freshwater lake.</title>
        <authorList>
            <person name="Watanabe M."/>
            <person name="Kojima H."/>
            <person name="Fukui M."/>
        </authorList>
    </citation>
    <scope>NUCLEOTIDE SEQUENCE</scope>
    <source>
        <strain evidence="8">MeG22</strain>
    </source>
</reference>
<keyword evidence="9" id="KW-1185">Reference proteome</keyword>
<dbReference type="PANTHER" id="PTHR10755:SF0">
    <property type="entry name" value="OXYGEN-DEPENDENT COPROPORPHYRINOGEN-III OXIDASE, MITOCHONDRIAL"/>
    <property type="match status" value="1"/>
</dbReference>
<dbReference type="InterPro" id="IPR036406">
    <property type="entry name" value="Coprogen_oxidase_aer_sf"/>
</dbReference>
<dbReference type="RefSeq" id="WP_318347953.1">
    <property type="nucleotide sequence ID" value="NZ_AP018694.1"/>
</dbReference>
<name>A0A5K7SDT5_9BACT</name>
<gene>
    <name evidence="8" type="ORF">AQPE_3918</name>
</gene>
<keyword evidence="7" id="KW-0627">Porphyrin biosynthesis</keyword>
<dbReference type="EC" id="1.3.3.3" evidence="4"/>
<evidence type="ECO:0000256" key="5">
    <source>
        <dbReference type="ARBA" id="ARBA00023002"/>
    </source>
</evidence>
<dbReference type="Gene3D" id="3.40.1500.10">
    <property type="entry name" value="Coproporphyrinogen III oxidase, aerobic"/>
    <property type="match status" value="1"/>
</dbReference>
<dbReference type="PANTHER" id="PTHR10755">
    <property type="entry name" value="COPROPORPHYRINOGEN III OXIDASE, MITOCHONDRIAL"/>
    <property type="match status" value="1"/>
</dbReference>
<dbReference type="GO" id="GO:0006782">
    <property type="term" value="P:protoporphyrinogen IX biosynthetic process"/>
    <property type="evidence" value="ECO:0007669"/>
    <property type="project" value="TreeGrafter"/>
</dbReference>
<accession>A0A5K7SDT5</accession>
<comment type="pathway">
    <text evidence="1">Porphyrin-containing compound metabolism; protoporphyrin-IX biosynthesis; protoporphyrinogen-IX from coproporphyrinogen-III (O2 route): step 1/1.</text>
</comment>
<comment type="subunit">
    <text evidence="3">Homodimer.</text>
</comment>
<dbReference type="GO" id="GO:0005737">
    <property type="term" value="C:cytoplasm"/>
    <property type="evidence" value="ECO:0007669"/>
    <property type="project" value="TreeGrafter"/>
</dbReference>
<evidence type="ECO:0000256" key="2">
    <source>
        <dbReference type="ARBA" id="ARBA00010644"/>
    </source>
</evidence>
<keyword evidence="5" id="KW-0560">Oxidoreductase</keyword>
<evidence type="ECO:0000256" key="1">
    <source>
        <dbReference type="ARBA" id="ARBA00005168"/>
    </source>
</evidence>
<evidence type="ECO:0000313" key="8">
    <source>
        <dbReference type="EMBL" id="BBE19730.1"/>
    </source>
</evidence>
<dbReference type="AlphaFoldDB" id="A0A5K7SDT5"/>
<dbReference type="InterPro" id="IPR018375">
    <property type="entry name" value="Coprogen_oxidase_CS"/>
</dbReference>
<dbReference type="Pfam" id="PF01218">
    <property type="entry name" value="Coprogen_oxidas"/>
    <property type="match status" value="1"/>
</dbReference>
<dbReference type="InterPro" id="IPR001260">
    <property type="entry name" value="Coprogen_oxidase_aer"/>
</dbReference>
<evidence type="ECO:0000256" key="7">
    <source>
        <dbReference type="ARBA" id="ARBA00023244"/>
    </source>
</evidence>
<dbReference type="GO" id="GO:0004109">
    <property type="term" value="F:coproporphyrinogen oxidase activity"/>
    <property type="evidence" value="ECO:0007669"/>
    <property type="project" value="UniProtKB-EC"/>
</dbReference>
<evidence type="ECO:0000313" key="9">
    <source>
        <dbReference type="Proteomes" id="UP001193389"/>
    </source>
</evidence>
<dbReference type="KEGG" id="anf:AQPE_3918"/>
<sequence length="295" mass="33547">MNVSKTAALYKSIQKTICQTLEEADGTGKFTEDNWEKEIGSGLTCVMQNGSIIEKAGVNFSHVSGSYNDNMARLLGESASSFAATGVSSILHSGNPFVPTIHMNVRHFSLDNGSSWFGGGIDLTPTYINPEEARWFHQTIKNICDKYDTSFYPEWKTWADNYFYLTHRQETRGIGGIFFDRIQPANETDLEKMLNLTSDLLRIYPVIYSRLMKDNGHKSFTEAQKRWQKIRRGRYVEFNLIHDRGTKFGLESDGNIESILVSLPAEVEWVYQYQPEAGSPEAQTQELLKKGINWL</sequence>
<organism evidence="8 9">
    <name type="scientific">Aquipluma nitroreducens</name>
    <dbReference type="NCBI Taxonomy" id="2010828"/>
    <lineage>
        <taxon>Bacteria</taxon>
        <taxon>Pseudomonadati</taxon>
        <taxon>Bacteroidota</taxon>
        <taxon>Bacteroidia</taxon>
        <taxon>Marinilabiliales</taxon>
        <taxon>Prolixibacteraceae</taxon>
        <taxon>Aquipluma</taxon>
    </lineage>
</organism>
<dbReference type="SUPFAM" id="SSF102886">
    <property type="entry name" value="Coproporphyrinogen III oxidase"/>
    <property type="match status" value="1"/>
</dbReference>
<dbReference type="Proteomes" id="UP001193389">
    <property type="component" value="Chromosome"/>
</dbReference>
<protein>
    <recommendedName>
        <fullName evidence="4">coproporphyrinogen oxidase</fullName>
        <ecNumber evidence="4">1.3.3.3</ecNumber>
    </recommendedName>
</protein>
<proteinExistence type="inferred from homology"/>
<keyword evidence="6" id="KW-0350">Heme biosynthesis</keyword>
<evidence type="ECO:0000256" key="6">
    <source>
        <dbReference type="ARBA" id="ARBA00023133"/>
    </source>
</evidence>
<evidence type="ECO:0000256" key="3">
    <source>
        <dbReference type="ARBA" id="ARBA00011738"/>
    </source>
</evidence>
<dbReference type="PIRSF" id="PIRSF000166">
    <property type="entry name" value="Coproporphyri_ox"/>
    <property type="match status" value="1"/>
</dbReference>
<dbReference type="EMBL" id="AP018694">
    <property type="protein sequence ID" value="BBE19730.1"/>
    <property type="molecule type" value="Genomic_DNA"/>
</dbReference>
<dbReference type="PROSITE" id="PS01021">
    <property type="entry name" value="COPROGEN_OXIDASE"/>
    <property type="match status" value="1"/>
</dbReference>
<dbReference type="PRINTS" id="PR00073">
    <property type="entry name" value="COPRGNOXDASE"/>
</dbReference>